<keyword evidence="14" id="KW-1185">Reference proteome</keyword>
<keyword evidence="3" id="KW-1003">Cell membrane</keyword>
<feature type="transmembrane region" description="Helical" evidence="8">
    <location>
        <begin position="134"/>
        <end position="160"/>
    </location>
</feature>
<reference evidence="12 14" key="3">
    <citation type="submission" date="2024-02" db="EMBL/GenBank/DDBJ databases">
        <title>Tn5403 promotes plasmid rearrangements and degradation of the Klebsiella pneumoniae carbapenemase (KPC) transposon Tn4401.</title>
        <authorList>
            <person name="Sheppard A.E."/>
            <person name="Barry K.E."/>
            <person name="Parikh H.I."/>
            <person name="Vegesana K."/>
            <person name="Sebra R."/>
            <person name="George S."/>
            <person name="Sanderson N.D."/>
            <person name="Stoesser N."/>
            <person name="Eyre D.W."/>
            <person name="Crook D.W."/>
            <person name="Walker A.S."/>
            <person name="Mathers A.J."/>
        </authorList>
    </citation>
    <scope>NUCLEOTIDE SEQUENCE [LARGE SCALE GENOMIC DNA]</scope>
    <source>
        <strain evidence="12 14">CAV1921</strain>
    </source>
</reference>
<feature type="transmembrane region" description="Helical" evidence="8">
    <location>
        <begin position="87"/>
        <end position="114"/>
    </location>
</feature>
<dbReference type="EMBL" id="CP104450">
    <property type="protein sequence ID" value="UXE40374.1"/>
    <property type="molecule type" value="Genomic_DNA"/>
</dbReference>
<evidence type="ECO:0000256" key="6">
    <source>
        <dbReference type="ARBA" id="ARBA00022989"/>
    </source>
</evidence>
<evidence type="ECO:0000259" key="9">
    <source>
        <dbReference type="PROSITE" id="PS50928"/>
    </source>
</evidence>
<dbReference type="SUPFAM" id="SSF161098">
    <property type="entry name" value="MetI-like"/>
    <property type="match status" value="1"/>
</dbReference>
<dbReference type="eggNOG" id="COG0600">
    <property type="taxonomic scope" value="Bacteria"/>
</dbReference>
<dbReference type="Pfam" id="PF00528">
    <property type="entry name" value="BPD_transp_1"/>
    <property type="match status" value="1"/>
</dbReference>
<dbReference type="Proteomes" id="UP001350972">
    <property type="component" value="Chromosome"/>
</dbReference>
<feature type="transmembrane region" description="Helical" evidence="8">
    <location>
        <begin position="198"/>
        <end position="219"/>
    </location>
</feature>
<dbReference type="CDD" id="cd06261">
    <property type="entry name" value="TM_PBP2"/>
    <property type="match status" value="1"/>
</dbReference>
<dbReference type="STRING" id="54291.TE10_17130"/>
<evidence type="ECO:0000313" key="11">
    <source>
        <dbReference type="EMBL" id="UXE40374.1"/>
    </source>
</evidence>
<feature type="transmembrane region" description="Helical" evidence="8">
    <location>
        <begin position="172"/>
        <end position="192"/>
    </location>
</feature>
<name>A0A1Y6GLC1_RAOOR</name>
<evidence type="ECO:0000313" key="13">
    <source>
        <dbReference type="Proteomes" id="UP000229713"/>
    </source>
</evidence>
<dbReference type="Gene3D" id="1.10.3720.10">
    <property type="entry name" value="MetI-like"/>
    <property type="match status" value="1"/>
</dbReference>
<dbReference type="AlphaFoldDB" id="A0A1Y6GLC1"/>
<feature type="transmembrane region" description="Helical" evidence="8">
    <location>
        <begin position="52"/>
        <end position="75"/>
    </location>
</feature>
<reference evidence="10 13" key="1">
    <citation type="submission" date="2017-07" db="EMBL/GenBank/DDBJ databases">
        <title>Raoultella ornithinolytica strain HH3 draft genome.</title>
        <authorList>
            <person name="Duceppe M.-O."/>
            <person name="Huang H."/>
            <person name="Phipps-Todd B."/>
        </authorList>
    </citation>
    <scope>NUCLEOTIDE SEQUENCE [LARGE SCALE GENOMIC DNA]</scope>
    <source>
        <strain evidence="10 13">HH3</strain>
    </source>
</reference>
<evidence type="ECO:0000256" key="7">
    <source>
        <dbReference type="ARBA" id="ARBA00023136"/>
    </source>
</evidence>
<evidence type="ECO:0000256" key="1">
    <source>
        <dbReference type="ARBA" id="ARBA00004429"/>
    </source>
</evidence>
<accession>A0A1Y6GLC1</accession>
<feature type="domain" description="ABC transmembrane type-1" evidence="9">
    <location>
        <begin position="130"/>
        <end position="315"/>
    </location>
</feature>
<keyword evidence="4" id="KW-0997">Cell inner membrane</keyword>
<dbReference type="PROSITE" id="PS50928">
    <property type="entry name" value="ABC_TM1"/>
    <property type="match status" value="1"/>
</dbReference>
<feature type="transmembrane region" description="Helical" evidence="8">
    <location>
        <begin position="291"/>
        <end position="317"/>
    </location>
</feature>
<evidence type="ECO:0000256" key="8">
    <source>
        <dbReference type="RuleBase" id="RU363032"/>
    </source>
</evidence>
<evidence type="ECO:0000256" key="4">
    <source>
        <dbReference type="ARBA" id="ARBA00022519"/>
    </source>
</evidence>
<protein>
    <submittedName>
        <fullName evidence="11">ABC transporter permease subunit</fullName>
    </submittedName>
    <submittedName>
        <fullName evidence="10">Sulfonate ABC transporter permease</fullName>
    </submittedName>
</protein>
<evidence type="ECO:0000313" key="12">
    <source>
        <dbReference type="EMBL" id="WWC13815.1"/>
    </source>
</evidence>
<organism evidence="10 13">
    <name type="scientific">Raoultella ornithinolytica</name>
    <name type="common">Klebsiella ornithinolytica</name>
    <dbReference type="NCBI Taxonomy" id="54291"/>
    <lineage>
        <taxon>Bacteria</taxon>
        <taxon>Pseudomonadati</taxon>
        <taxon>Pseudomonadota</taxon>
        <taxon>Gammaproteobacteria</taxon>
        <taxon>Enterobacterales</taxon>
        <taxon>Enterobacteriaceae</taxon>
        <taxon>Klebsiella/Raoultella group</taxon>
        <taxon>Raoultella</taxon>
    </lineage>
</organism>
<feature type="transmembrane region" description="Helical" evidence="8">
    <location>
        <begin position="20"/>
        <end position="40"/>
    </location>
</feature>
<proteinExistence type="inferred from homology"/>
<dbReference type="PANTHER" id="PTHR30151">
    <property type="entry name" value="ALKANE SULFONATE ABC TRANSPORTER-RELATED, MEMBRANE SUBUNIT"/>
    <property type="match status" value="1"/>
</dbReference>
<gene>
    <name evidence="10" type="ORF">CFY86_15930</name>
    <name evidence="12" type="ORF">LM286_11135</name>
    <name evidence="11" type="ORF">N2J37_11830</name>
</gene>
<dbReference type="InterPro" id="IPR035906">
    <property type="entry name" value="MetI-like_sf"/>
</dbReference>
<dbReference type="EMBL" id="NKYI01000024">
    <property type="protein sequence ID" value="PIK83133.1"/>
    <property type="molecule type" value="Genomic_DNA"/>
</dbReference>
<evidence type="ECO:0000256" key="3">
    <source>
        <dbReference type="ARBA" id="ARBA00022475"/>
    </source>
</evidence>
<keyword evidence="2 8" id="KW-0813">Transport</keyword>
<dbReference type="Proteomes" id="UP000229713">
    <property type="component" value="Unassembled WGS sequence"/>
</dbReference>
<dbReference type="PANTHER" id="PTHR30151:SF0">
    <property type="entry name" value="ABC TRANSPORTER PERMEASE PROTEIN MJ0413-RELATED"/>
    <property type="match status" value="1"/>
</dbReference>
<evidence type="ECO:0000256" key="5">
    <source>
        <dbReference type="ARBA" id="ARBA00022692"/>
    </source>
</evidence>
<keyword evidence="7 8" id="KW-0472">Membrane</keyword>
<dbReference type="GO" id="GO:0005886">
    <property type="term" value="C:plasma membrane"/>
    <property type="evidence" value="ECO:0007669"/>
    <property type="project" value="UniProtKB-SubCell"/>
</dbReference>
<dbReference type="GO" id="GO:0055085">
    <property type="term" value="P:transmembrane transport"/>
    <property type="evidence" value="ECO:0007669"/>
    <property type="project" value="InterPro"/>
</dbReference>
<keyword evidence="6 8" id="KW-1133">Transmembrane helix</keyword>
<comment type="similarity">
    <text evidence="8">Belongs to the binding-protein-dependent transport system permease family.</text>
</comment>
<reference evidence="11" key="2">
    <citation type="submission" date="2022-09" db="EMBL/GenBank/DDBJ databases">
        <title>Multidrug resistance Raoultella ornithinolytica Strain MQB_Silv_108.</title>
        <authorList>
            <person name="Quintela-Baluja M."/>
        </authorList>
    </citation>
    <scope>NUCLEOTIDE SEQUENCE</scope>
    <source>
        <strain evidence="11">MQB_Silv_108</strain>
    </source>
</reference>
<evidence type="ECO:0000256" key="2">
    <source>
        <dbReference type="ARBA" id="ARBA00022448"/>
    </source>
</evidence>
<dbReference type="GeneID" id="93753607"/>
<dbReference type="Proteomes" id="UP001064206">
    <property type="component" value="Chromosome"/>
</dbReference>
<sequence length="331" mass="36176">MPTYSPDRALSRAGGRYPLWSEGLLAAALWLAGGMFTLAWPDVGRRWPYSAGWAMSQLAIAGGLLALALSCRYWHQRGGRLLAAGKWLALLPLLFTLWQWLTAKTAILPVPFFAPPQALIEVLVDDWPRLLDSLLHSLGLLGLGVLLGTSCGFISGLAIGWSQRIGYWLHPVLRLLGPVPSTALLPLCLFIFPSSFGASVFLIALSTWFPVTVLTWSGVMSIDKAWYDVARTLGASQRFLILRVAIPASLPNVFVGLFMGLGASFSVLIVAEMVGVKSGIGFYLQWAQGWAAYPNMYAALLVMAFLCSGLISGLFMVRDRLLKWQRGGMTW</sequence>
<dbReference type="RefSeq" id="WP_004863112.1">
    <property type="nucleotide sequence ID" value="NZ_ABDFAB020000002.1"/>
</dbReference>
<dbReference type="InterPro" id="IPR000515">
    <property type="entry name" value="MetI-like"/>
</dbReference>
<comment type="subcellular location">
    <subcellularLocation>
        <location evidence="1">Cell inner membrane</location>
        <topology evidence="1">Multi-pass membrane protein</topology>
    </subcellularLocation>
    <subcellularLocation>
        <location evidence="8">Cell membrane</location>
        <topology evidence="8">Multi-pass membrane protein</topology>
    </subcellularLocation>
</comment>
<feature type="transmembrane region" description="Helical" evidence="8">
    <location>
        <begin position="240"/>
        <end position="271"/>
    </location>
</feature>
<keyword evidence="5 8" id="KW-0812">Transmembrane</keyword>
<evidence type="ECO:0000313" key="14">
    <source>
        <dbReference type="Proteomes" id="UP001350972"/>
    </source>
</evidence>
<dbReference type="EMBL" id="CP145163">
    <property type="protein sequence ID" value="WWC13815.1"/>
    <property type="molecule type" value="Genomic_DNA"/>
</dbReference>
<evidence type="ECO:0000313" key="10">
    <source>
        <dbReference type="EMBL" id="PIK83133.1"/>
    </source>
</evidence>